<comment type="caution">
    <text evidence="1">The sequence shown here is derived from an EMBL/GenBank/DDBJ whole genome shotgun (WGS) entry which is preliminary data.</text>
</comment>
<dbReference type="AlphaFoldDB" id="A0A397H7E3"/>
<gene>
    <name evidence="1" type="ORF">Glove_402g44</name>
</gene>
<organism evidence="1 2">
    <name type="scientific">Diversispora epigaea</name>
    <dbReference type="NCBI Taxonomy" id="1348612"/>
    <lineage>
        <taxon>Eukaryota</taxon>
        <taxon>Fungi</taxon>
        <taxon>Fungi incertae sedis</taxon>
        <taxon>Mucoromycota</taxon>
        <taxon>Glomeromycotina</taxon>
        <taxon>Glomeromycetes</taxon>
        <taxon>Diversisporales</taxon>
        <taxon>Diversisporaceae</taxon>
        <taxon>Diversispora</taxon>
    </lineage>
</organism>
<keyword evidence="2" id="KW-1185">Reference proteome</keyword>
<name>A0A397H7E3_9GLOM</name>
<dbReference type="OrthoDB" id="2391378at2759"/>
<protein>
    <submittedName>
        <fullName evidence="1">Uncharacterized protein</fullName>
    </submittedName>
</protein>
<dbReference type="Proteomes" id="UP000266861">
    <property type="component" value="Unassembled WGS sequence"/>
</dbReference>
<evidence type="ECO:0000313" key="1">
    <source>
        <dbReference type="EMBL" id="RHZ56350.1"/>
    </source>
</evidence>
<evidence type="ECO:0000313" key="2">
    <source>
        <dbReference type="Proteomes" id="UP000266861"/>
    </source>
</evidence>
<dbReference type="EMBL" id="PQFF01000359">
    <property type="protein sequence ID" value="RHZ56350.1"/>
    <property type="molecule type" value="Genomic_DNA"/>
</dbReference>
<sequence>MGEISVLETQHGSQLYTIGIQTYMTEVGVYLIEKRTLRVAWNIRGLVNSLIRKFDIIFDNNYGFKTPPPRVSDNMKTQETPP</sequence>
<reference evidence="1 2" key="1">
    <citation type="submission" date="2018-08" db="EMBL/GenBank/DDBJ databases">
        <title>Genome and evolution of the arbuscular mycorrhizal fungus Diversispora epigaea (formerly Glomus versiforme) and its bacterial endosymbionts.</title>
        <authorList>
            <person name="Sun X."/>
            <person name="Fei Z."/>
            <person name="Harrison M."/>
        </authorList>
    </citation>
    <scope>NUCLEOTIDE SEQUENCE [LARGE SCALE GENOMIC DNA]</scope>
    <source>
        <strain evidence="1 2">IT104</strain>
    </source>
</reference>
<proteinExistence type="predicted"/>
<accession>A0A397H7E3</accession>